<dbReference type="SUPFAM" id="SSF54975">
    <property type="entry name" value="Acylphosphatase/BLUF domain-like"/>
    <property type="match status" value="1"/>
</dbReference>
<dbReference type="Gene3D" id="3.30.70.100">
    <property type="match status" value="1"/>
</dbReference>
<evidence type="ECO:0000313" key="2">
    <source>
        <dbReference type="EMBL" id="KAA2236291.1"/>
    </source>
</evidence>
<dbReference type="Pfam" id="PF04940">
    <property type="entry name" value="BLUF"/>
    <property type="match status" value="1"/>
</dbReference>
<dbReference type="SMART" id="SM01034">
    <property type="entry name" value="BLUF"/>
    <property type="match status" value="1"/>
</dbReference>
<dbReference type="AlphaFoldDB" id="A0A5B2VB63"/>
<protein>
    <submittedName>
        <fullName evidence="2">BLUF domain-containing protein</fullName>
    </submittedName>
</protein>
<dbReference type="InterPro" id="IPR007024">
    <property type="entry name" value="BLUF_domain"/>
</dbReference>
<evidence type="ECO:0000259" key="1">
    <source>
        <dbReference type="PROSITE" id="PS50925"/>
    </source>
</evidence>
<dbReference type="GO" id="GO:0009882">
    <property type="term" value="F:blue light photoreceptor activity"/>
    <property type="evidence" value="ECO:0007669"/>
    <property type="project" value="InterPro"/>
</dbReference>
<accession>A0A5B2VB63</accession>
<keyword evidence="3" id="KW-1185">Reference proteome</keyword>
<organism evidence="2 3">
    <name type="scientific">Salinarimonas soli</name>
    <dbReference type="NCBI Taxonomy" id="1638099"/>
    <lineage>
        <taxon>Bacteria</taxon>
        <taxon>Pseudomonadati</taxon>
        <taxon>Pseudomonadota</taxon>
        <taxon>Alphaproteobacteria</taxon>
        <taxon>Hyphomicrobiales</taxon>
        <taxon>Salinarimonadaceae</taxon>
        <taxon>Salinarimonas</taxon>
    </lineage>
</organism>
<proteinExistence type="predicted"/>
<reference evidence="2 3" key="1">
    <citation type="submission" date="2019-09" db="EMBL/GenBank/DDBJ databases">
        <title>Salinarimonas rosea gen. nov., sp. nov., a new member of the a-2 subgroup of the Proteobacteria.</title>
        <authorList>
            <person name="Liu J."/>
        </authorList>
    </citation>
    <scope>NUCLEOTIDE SEQUENCE [LARGE SCALE GENOMIC DNA]</scope>
    <source>
        <strain evidence="2 3">BN140002</strain>
    </source>
</reference>
<dbReference type="PROSITE" id="PS50925">
    <property type="entry name" value="BLUF"/>
    <property type="match status" value="1"/>
</dbReference>
<reference evidence="2 3" key="2">
    <citation type="submission" date="2019-09" db="EMBL/GenBank/DDBJ databases">
        <authorList>
            <person name="Jin C."/>
        </authorList>
    </citation>
    <scope>NUCLEOTIDE SEQUENCE [LARGE SCALE GENOMIC DNA]</scope>
    <source>
        <strain evidence="2 3">BN140002</strain>
    </source>
</reference>
<name>A0A5B2VB63_9HYPH</name>
<evidence type="ECO:0000313" key="3">
    <source>
        <dbReference type="Proteomes" id="UP000323142"/>
    </source>
</evidence>
<sequence length="153" mass="17664">MSSRTTLSRIIYRSLAKINMSAPDGNVQLLNIVRTSQKRNEFSVITSVLLFDKTYFVQILEGDKPAVHETFQRITVDDRHKDIEIIEWRDINRRDFVSSLALFARGPENEVQFMKFGFSEMLHRKRIKVAAIQGLAMALQSETLSKRGIELFS</sequence>
<gene>
    <name evidence="2" type="ORF">F0L46_16440</name>
</gene>
<dbReference type="GO" id="GO:0071949">
    <property type="term" value="F:FAD binding"/>
    <property type="evidence" value="ECO:0007669"/>
    <property type="project" value="InterPro"/>
</dbReference>
<comment type="caution">
    <text evidence="2">The sequence shown here is derived from an EMBL/GenBank/DDBJ whole genome shotgun (WGS) entry which is preliminary data.</text>
</comment>
<feature type="domain" description="BLUF" evidence="1">
    <location>
        <begin position="7"/>
        <end position="103"/>
    </location>
</feature>
<dbReference type="RefSeq" id="WP_149819464.1">
    <property type="nucleotide sequence ID" value="NZ_VUOA01000028.1"/>
</dbReference>
<dbReference type="Proteomes" id="UP000323142">
    <property type="component" value="Unassembled WGS sequence"/>
</dbReference>
<dbReference type="OrthoDB" id="196105at2"/>
<dbReference type="EMBL" id="VUOA01000028">
    <property type="protein sequence ID" value="KAA2236291.1"/>
    <property type="molecule type" value="Genomic_DNA"/>
</dbReference>
<dbReference type="InterPro" id="IPR036046">
    <property type="entry name" value="Acylphosphatase-like_dom_sf"/>
</dbReference>